<accession>A0AA37KBL6</accession>
<evidence type="ECO:0000313" key="2">
    <source>
        <dbReference type="Proteomes" id="UP001055114"/>
    </source>
</evidence>
<keyword evidence="1" id="KW-0119">Carbohydrate metabolism</keyword>
<comment type="caution">
    <text evidence="1">The sequence shown here is derived from an EMBL/GenBank/DDBJ whole genome shotgun (WGS) entry which is preliminary data.</text>
</comment>
<proteinExistence type="predicted"/>
<dbReference type="GO" id="GO:0016798">
    <property type="term" value="F:hydrolase activity, acting on glycosyl bonds"/>
    <property type="evidence" value="ECO:0007669"/>
    <property type="project" value="UniProtKB-KW"/>
</dbReference>
<dbReference type="Pfam" id="PF07313">
    <property type="entry name" value="AmiA-like"/>
    <property type="match status" value="1"/>
</dbReference>
<dbReference type="Gene3D" id="1.10.3670.10">
    <property type="entry name" value="Putative xylanase like domain"/>
    <property type="match status" value="1"/>
</dbReference>
<dbReference type="Proteomes" id="UP001055114">
    <property type="component" value="Unassembled WGS sequence"/>
</dbReference>
<name>A0AA37KBL6_9BACT</name>
<organism evidence="1 2">
    <name type="scientific">Parabacteroides merdae</name>
    <dbReference type="NCBI Taxonomy" id="46503"/>
    <lineage>
        <taxon>Bacteria</taxon>
        <taxon>Pseudomonadati</taxon>
        <taxon>Bacteroidota</taxon>
        <taxon>Bacteroidia</taxon>
        <taxon>Bacteroidales</taxon>
        <taxon>Tannerellaceae</taxon>
        <taxon>Parabacteroides</taxon>
    </lineage>
</organism>
<dbReference type="EMBL" id="BQNZ01000004">
    <property type="protein sequence ID" value="GKH73749.1"/>
    <property type="molecule type" value="Genomic_DNA"/>
</dbReference>
<protein>
    <submittedName>
        <fullName evidence="1">Xylanase</fullName>
    </submittedName>
</protein>
<gene>
    <name evidence="1" type="ORF">CE91St3_36120</name>
</gene>
<dbReference type="GO" id="GO:0045493">
    <property type="term" value="P:xylan catabolic process"/>
    <property type="evidence" value="ECO:0007669"/>
    <property type="project" value="UniProtKB-KW"/>
</dbReference>
<dbReference type="AlphaFoldDB" id="A0AA37KBL6"/>
<sequence length="282" mass="32226">MKLDQEMKRTLFCLFFFAFLSLPGKAQRDKAIYERYCTAVKEKAALPTGDLMVETARFFLGTPYVAGTLEEEPETLVINLHGLDCMTLVENTAALAWSVKHRLAYDGYVSVLKDMRYRNSGCATLDYTDRLHYTADWIYENEKRGYLKDVTKEIGGQSLKFDLSFMSTHPDSYKQLKGNPGRIAVMAAKEKEISTRPHYYIPQDEINEHAGQIRNGDIVCFVTTVKGLDISHVGIVCRERDMLTFIHASTVQKRVIVNEEPLQEYVQGIKRNCGIMIVRPQF</sequence>
<dbReference type="SUPFAM" id="SSF54001">
    <property type="entry name" value="Cysteine proteinases"/>
    <property type="match status" value="1"/>
</dbReference>
<dbReference type="InterPro" id="IPR010846">
    <property type="entry name" value="AmiA-like"/>
</dbReference>
<keyword evidence="1" id="KW-0624">Polysaccharide degradation</keyword>
<keyword evidence="1" id="KW-0858">Xylan degradation</keyword>
<keyword evidence="1" id="KW-0378">Hydrolase</keyword>
<dbReference type="Gene3D" id="2.30.260.10">
    <property type="entry name" value="putative xylanase like domain"/>
    <property type="match status" value="1"/>
</dbReference>
<evidence type="ECO:0000313" key="1">
    <source>
        <dbReference type="EMBL" id="GKH73749.1"/>
    </source>
</evidence>
<keyword evidence="1" id="KW-0326">Glycosidase</keyword>
<dbReference type="InterPro" id="IPR038765">
    <property type="entry name" value="Papain-like_cys_pep_sf"/>
</dbReference>
<reference evidence="1" key="1">
    <citation type="submission" date="2022-01" db="EMBL/GenBank/DDBJ databases">
        <title>Novel bile acid biosynthetic pathways are enriched in the microbiome of centenarians.</title>
        <authorList>
            <person name="Sato Y."/>
            <person name="Atarashi K."/>
            <person name="Plichta R.D."/>
            <person name="Arai Y."/>
            <person name="Sasajima S."/>
            <person name="Kearney M.S."/>
            <person name="Suda W."/>
            <person name="Takeshita K."/>
            <person name="Sasaki T."/>
            <person name="Okamoto S."/>
            <person name="Skelly N.A."/>
            <person name="Okamura Y."/>
            <person name="Vlamakis H."/>
            <person name="Li Y."/>
            <person name="Tanoue T."/>
            <person name="Takei H."/>
            <person name="Nittono H."/>
            <person name="Narushima S."/>
            <person name="Irie J."/>
            <person name="Itoh H."/>
            <person name="Moriya K."/>
            <person name="Sugiura Y."/>
            <person name="Suematsu M."/>
            <person name="Moritoki N."/>
            <person name="Shibata S."/>
            <person name="Littman R.D."/>
            <person name="Fischbach A.M."/>
            <person name="Uwamino Y."/>
            <person name="Inoue T."/>
            <person name="Honda A."/>
            <person name="Hattori M."/>
            <person name="Murai T."/>
            <person name="Xavier J.R."/>
            <person name="Hirose N."/>
            <person name="Honda K."/>
        </authorList>
    </citation>
    <scope>NUCLEOTIDE SEQUENCE</scope>
    <source>
        <strain evidence="1">CE91-St3</strain>
    </source>
</reference>